<dbReference type="PANTHER" id="PTHR21089:SF1">
    <property type="entry name" value="BIFUNCTIONAL 3-DEHYDROQUINATE DEHYDRATASE_SHIKIMATE DEHYDROGENASE, CHLOROPLASTIC"/>
    <property type="match status" value="1"/>
</dbReference>
<dbReference type="CDD" id="cd01065">
    <property type="entry name" value="NAD_bind_Shikimate_DH"/>
    <property type="match status" value="1"/>
</dbReference>
<dbReference type="GO" id="GO:0009423">
    <property type="term" value="P:chorismate biosynthetic process"/>
    <property type="evidence" value="ECO:0007669"/>
    <property type="project" value="TreeGrafter"/>
</dbReference>
<dbReference type="Pfam" id="PF08501">
    <property type="entry name" value="Shikimate_dh_N"/>
    <property type="match status" value="1"/>
</dbReference>
<dbReference type="InterPro" id="IPR036291">
    <property type="entry name" value="NAD(P)-bd_dom_sf"/>
</dbReference>
<dbReference type="Gene3D" id="3.40.50.720">
    <property type="entry name" value="NAD(P)-binding Rossmann-like Domain"/>
    <property type="match status" value="1"/>
</dbReference>
<evidence type="ECO:0000313" key="2">
    <source>
        <dbReference type="EMBL" id="CAB4690638.1"/>
    </source>
</evidence>
<dbReference type="GO" id="GO:0019632">
    <property type="term" value="P:shikimate metabolic process"/>
    <property type="evidence" value="ECO:0007669"/>
    <property type="project" value="TreeGrafter"/>
</dbReference>
<dbReference type="EMBL" id="CAEZXV010000001">
    <property type="protein sequence ID" value="CAB4690638.1"/>
    <property type="molecule type" value="Genomic_DNA"/>
</dbReference>
<dbReference type="PANTHER" id="PTHR21089">
    <property type="entry name" value="SHIKIMATE DEHYDROGENASE"/>
    <property type="match status" value="1"/>
</dbReference>
<accession>A0A6J6P1I9</accession>
<protein>
    <submittedName>
        <fullName evidence="2">Unannotated protein</fullName>
    </submittedName>
</protein>
<dbReference type="GO" id="GO:0004764">
    <property type="term" value="F:shikimate 3-dehydrogenase (NADP+) activity"/>
    <property type="evidence" value="ECO:0007669"/>
    <property type="project" value="InterPro"/>
</dbReference>
<sequence length="262" mass="28385">MIRAGVAGSPISHSLSPRIHRKALEILGLEGEYEAFEVGQNEFTEFLAAHSIGDWNGFSLTMPLKESAFGLIENIDQDATRINSVNTIYRSDSKWCGTSTDYLAFKKLLKVSKDSKVAIIGAGGTARAALGSLDSRIGVADVLIRNESRKSAMSNSAPHVRINFLEMNAPLDGYDLVVQTTPAGAFDPYVDSIAKLSGSLVEALYKPAPTKLAMKFSELNCSVITGKELLVEQALYQIELFSGSSINFDEMRSALLAEISEL</sequence>
<dbReference type="InterPro" id="IPR013708">
    <property type="entry name" value="Shikimate_DH-bd_N"/>
</dbReference>
<reference evidence="2" key="1">
    <citation type="submission" date="2020-05" db="EMBL/GenBank/DDBJ databases">
        <authorList>
            <person name="Chiriac C."/>
            <person name="Salcher M."/>
            <person name="Ghai R."/>
            <person name="Kavagutti S V."/>
        </authorList>
    </citation>
    <scope>NUCLEOTIDE SEQUENCE</scope>
</reference>
<feature type="domain" description="Shikimate dehydrogenase substrate binding N-terminal" evidence="1">
    <location>
        <begin position="6"/>
        <end position="88"/>
    </location>
</feature>
<proteinExistence type="predicted"/>
<dbReference type="GO" id="GO:0050661">
    <property type="term" value="F:NADP binding"/>
    <property type="evidence" value="ECO:0007669"/>
    <property type="project" value="TreeGrafter"/>
</dbReference>
<dbReference type="InterPro" id="IPR022893">
    <property type="entry name" value="Shikimate_DH_fam"/>
</dbReference>
<dbReference type="AlphaFoldDB" id="A0A6J6P1I9"/>
<dbReference type="SUPFAM" id="SSF53223">
    <property type="entry name" value="Aminoacid dehydrogenase-like, N-terminal domain"/>
    <property type="match status" value="1"/>
</dbReference>
<evidence type="ECO:0000259" key="1">
    <source>
        <dbReference type="Pfam" id="PF08501"/>
    </source>
</evidence>
<name>A0A6J6P1I9_9ZZZZ</name>
<dbReference type="GO" id="GO:0005829">
    <property type="term" value="C:cytosol"/>
    <property type="evidence" value="ECO:0007669"/>
    <property type="project" value="TreeGrafter"/>
</dbReference>
<dbReference type="InterPro" id="IPR046346">
    <property type="entry name" value="Aminoacid_DH-like_N_sf"/>
</dbReference>
<organism evidence="2">
    <name type="scientific">freshwater metagenome</name>
    <dbReference type="NCBI Taxonomy" id="449393"/>
    <lineage>
        <taxon>unclassified sequences</taxon>
        <taxon>metagenomes</taxon>
        <taxon>ecological metagenomes</taxon>
    </lineage>
</organism>
<dbReference type="SUPFAM" id="SSF51735">
    <property type="entry name" value="NAD(P)-binding Rossmann-fold domains"/>
    <property type="match status" value="1"/>
</dbReference>
<gene>
    <name evidence="2" type="ORF">UFOPK2598_00019</name>
</gene>
<dbReference type="Gene3D" id="3.40.50.10860">
    <property type="entry name" value="Leucine Dehydrogenase, chain A, domain 1"/>
    <property type="match status" value="1"/>
</dbReference>